<dbReference type="OrthoDB" id="5191848at2"/>
<protein>
    <submittedName>
        <fullName evidence="2">Suppressor of fused protein (SUFU)</fullName>
    </submittedName>
</protein>
<feature type="domain" description="Suppressor of fused-like" evidence="1">
    <location>
        <begin position="29"/>
        <end position="191"/>
    </location>
</feature>
<keyword evidence="3" id="KW-1185">Reference proteome</keyword>
<evidence type="ECO:0000259" key="1">
    <source>
        <dbReference type="Pfam" id="PF05076"/>
    </source>
</evidence>
<dbReference type="InterPro" id="IPR020941">
    <property type="entry name" value="SUFU-like_domain"/>
</dbReference>
<organism evidence="2 3">
    <name type="scientific">Mycolicibacterium brumae</name>
    <dbReference type="NCBI Taxonomy" id="85968"/>
    <lineage>
        <taxon>Bacteria</taxon>
        <taxon>Bacillati</taxon>
        <taxon>Actinomycetota</taxon>
        <taxon>Actinomycetes</taxon>
        <taxon>Mycobacteriales</taxon>
        <taxon>Mycobacteriaceae</taxon>
        <taxon>Mycolicibacterium</taxon>
    </lineage>
</organism>
<dbReference type="AlphaFoldDB" id="A0A2G5PBI4"/>
<dbReference type="STRING" id="85968.GCA_900073015_01021"/>
<proteinExistence type="predicted"/>
<sequence>MDVLARVRAHLRAHFGQDPDQASVTFLGLEPIAIQRFGPDPENLLHYVSVGCSKYPMADPGAAVADSVRGPRAEVVVRLRAGVPTRGLARAVALLAATPAVEGVVLRSGALIDVGAALWESPPGSGVFSAFLLGPSDIGDLELDPPADPVVFLAATPITANEAAWVRLKGADALAEAWAQDEVDPTDPARPAWAP</sequence>
<gene>
    <name evidence="2" type="ORF">CQY22_009820</name>
</gene>
<dbReference type="Pfam" id="PF05076">
    <property type="entry name" value="SUFU"/>
    <property type="match status" value="1"/>
</dbReference>
<dbReference type="EMBL" id="PDCN02000010">
    <property type="protein sequence ID" value="PIB75420.1"/>
    <property type="molecule type" value="Genomic_DNA"/>
</dbReference>
<reference evidence="2 3" key="1">
    <citation type="journal article" date="2017" name="Infect. Genet. Evol.">
        <title>The new phylogeny of the genus Mycobacterium: The old and the news.</title>
        <authorList>
            <person name="Tortoli E."/>
            <person name="Fedrizzi T."/>
            <person name="Meehan C.J."/>
            <person name="Trovato A."/>
            <person name="Grottola A."/>
            <person name="Giacobazzi E."/>
            <person name="Serpini G.F."/>
            <person name="Tagliazucchi S."/>
            <person name="Fabio A."/>
            <person name="Bettua C."/>
            <person name="Bertorelli R."/>
            <person name="Frascaro F."/>
            <person name="De Sanctis V."/>
            <person name="Pecorari M."/>
            <person name="Jousson O."/>
            <person name="Segata N."/>
            <person name="Cirillo D.M."/>
        </authorList>
    </citation>
    <scope>NUCLEOTIDE SEQUENCE [LARGE SCALE GENOMIC DNA]</scope>
    <source>
        <strain evidence="2 3">CIP1034565</strain>
    </source>
</reference>
<comment type="caution">
    <text evidence="2">The sequence shown here is derived from an EMBL/GenBank/DDBJ whole genome shotgun (WGS) entry which is preliminary data.</text>
</comment>
<evidence type="ECO:0000313" key="2">
    <source>
        <dbReference type="EMBL" id="PIB75420.1"/>
    </source>
</evidence>
<name>A0A2G5PBI4_9MYCO</name>
<evidence type="ECO:0000313" key="3">
    <source>
        <dbReference type="Proteomes" id="UP000230551"/>
    </source>
</evidence>
<accession>A0A2G5PBI4</accession>
<dbReference type="RefSeq" id="WP_090586942.1">
    <property type="nucleotide sequence ID" value="NZ_CP104302.1"/>
</dbReference>
<dbReference type="Proteomes" id="UP000230551">
    <property type="component" value="Unassembled WGS sequence"/>
</dbReference>